<organism evidence="2 3">
    <name type="scientific">Caenorhabditis briggsae</name>
    <dbReference type="NCBI Taxonomy" id="6238"/>
    <lineage>
        <taxon>Eukaryota</taxon>
        <taxon>Metazoa</taxon>
        <taxon>Ecdysozoa</taxon>
        <taxon>Nematoda</taxon>
        <taxon>Chromadorea</taxon>
        <taxon>Rhabditida</taxon>
        <taxon>Rhabditina</taxon>
        <taxon>Rhabditomorpha</taxon>
        <taxon>Rhabditoidea</taxon>
        <taxon>Rhabditidae</taxon>
        <taxon>Peloderinae</taxon>
        <taxon>Caenorhabditis</taxon>
    </lineage>
</organism>
<gene>
    <name evidence="2" type="ORF">L3Y34_003024</name>
</gene>
<protein>
    <submittedName>
        <fullName evidence="2">Uncharacterized protein</fullName>
    </submittedName>
</protein>
<proteinExistence type="predicted"/>
<dbReference type="PANTHER" id="PTHR46000:SF9">
    <property type="entry name" value="SEVEN TM RECEPTOR"/>
    <property type="match status" value="1"/>
</dbReference>
<dbReference type="Proteomes" id="UP000827892">
    <property type="component" value="Chromosome IV"/>
</dbReference>
<dbReference type="Pfam" id="PF10326">
    <property type="entry name" value="7TM_GPCR_Str"/>
    <property type="match status" value="1"/>
</dbReference>
<evidence type="ECO:0000313" key="2">
    <source>
        <dbReference type="EMBL" id="ULT93252.1"/>
    </source>
</evidence>
<reference evidence="2 3" key="1">
    <citation type="submission" date="2022-05" db="EMBL/GenBank/DDBJ databases">
        <title>Chromosome-level reference genomes for two strains of Caenorhabditis briggsae: an improved platform for comparative genomics.</title>
        <authorList>
            <person name="Stevens L."/>
            <person name="Andersen E.C."/>
        </authorList>
    </citation>
    <scope>NUCLEOTIDE SEQUENCE [LARGE SCALE GENOMIC DNA]</scope>
    <source>
        <strain evidence="2">QX1410_ONT</strain>
        <tissue evidence="2">Whole-organism</tissue>
    </source>
</reference>
<dbReference type="AlphaFoldDB" id="A0AAE9ABA3"/>
<name>A0AAE9ABA3_CAEBR</name>
<feature type="transmembrane region" description="Helical" evidence="1">
    <location>
        <begin position="194"/>
        <end position="219"/>
    </location>
</feature>
<dbReference type="PANTHER" id="PTHR46000">
    <property type="entry name" value="SEVEN TM RECEPTOR-RELATED"/>
    <property type="match status" value="1"/>
</dbReference>
<sequence length="361" mass="41844">MVFATVEIMVYPNVHNYKAGLLFFSFEESWGLHGPYSRNFPLAGYTFFHSATMALLSVHFIYRYWAVFDTNKLSYFKGPQCLIWFAYCTFFGLQYALGTYFTLQRDSISDEYLREDVLLRYNVNLTEIPAMTILAYDPTDGSIRWRNIFGILNICAICNFQYGIMIYCGWAMHAKMEDKIKNFSETLRKHHKQFFKTLVLQITAPTIILFIPITIIIFLPLFNLDVISVPSGVMLCSFTLYPASDSLIVMYVVSEYRNTAKRLIRKGLKIQNSQQTSSKVYATTNLCWEHLRRFAGDLNMTPKCHVLLDTSCPVLTAIFTNYCYSTELHVRFSRILSPTPSCLVRFAAIQIYLSQLYFWAS</sequence>
<feature type="transmembrane region" description="Helical" evidence="1">
    <location>
        <begin position="82"/>
        <end position="103"/>
    </location>
</feature>
<keyword evidence="1" id="KW-0472">Membrane</keyword>
<dbReference type="SUPFAM" id="SSF81321">
    <property type="entry name" value="Family A G protein-coupled receptor-like"/>
    <property type="match status" value="1"/>
</dbReference>
<feature type="transmembrane region" description="Helical" evidence="1">
    <location>
        <begin position="42"/>
        <end position="62"/>
    </location>
</feature>
<feature type="transmembrane region" description="Helical" evidence="1">
    <location>
        <begin position="231"/>
        <end position="253"/>
    </location>
</feature>
<dbReference type="InterPro" id="IPR019428">
    <property type="entry name" value="7TM_GPCR_serpentine_rcpt_Str"/>
</dbReference>
<evidence type="ECO:0000256" key="1">
    <source>
        <dbReference type="SAM" id="Phobius"/>
    </source>
</evidence>
<feature type="transmembrane region" description="Helical" evidence="1">
    <location>
        <begin position="148"/>
        <end position="173"/>
    </location>
</feature>
<evidence type="ECO:0000313" key="3">
    <source>
        <dbReference type="Proteomes" id="UP000827892"/>
    </source>
</evidence>
<keyword evidence="1" id="KW-0812">Transmembrane</keyword>
<keyword evidence="1" id="KW-1133">Transmembrane helix</keyword>
<accession>A0AAE9ABA3</accession>
<dbReference type="EMBL" id="CP090894">
    <property type="protein sequence ID" value="ULT93252.1"/>
    <property type="molecule type" value="Genomic_DNA"/>
</dbReference>